<evidence type="ECO:0000256" key="3">
    <source>
        <dbReference type="ARBA" id="ARBA00022827"/>
    </source>
</evidence>
<evidence type="ECO:0000256" key="4">
    <source>
        <dbReference type="ARBA" id="ARBA00023002"/>
    </source>
</evidence>
<dbReference type="InterPro" id="IPR016166">
    <property type="entry name" value="FAD-bd_PCMH"/>
</dbReference>
<organism evidence="6">
    <name type="scientific">Gibberella zeae</name>
    <name type="common">Wheat head blight fungus</name>
    <name type="synonym">Fusarium graminearum</name>
    <dbReference type="NCBI Taxonomy" id="5518"/>
    <lineage>
        <taxon>Eukaryota</taxon>
        <taxon>Fungi</taxon>
        <taxon>Dikarya</taxon>
        <taxon>Ascomycota</taxon>
        <taxon>Pezizomycotina</taxon>
        <taxon>Sordariomycetes</taxon>
        <taxon>Hypocreomycetidae</taxon>
        <taxon>Hypocreales</taxon>
        <taxon>Nectriaceae</taxon>
        <taxon>Fusarium</taxon>
    </lineage>
</organism>
<dbReference type="EMBL" id="CAAKMV010000159">
    <property type="protein sequence ID" value="VIO62138.1"/>
    <property type="molecule type" value="Genomic_DNA"/>
</dbReference>
<dbReference type="PROSITE" id="PS51387">
    <property type="entry name" value="FAD_PCMH"/>
    <property type="match status" value="1"/>
</dbReference>
<dbReference type="Gene3D" id="3.30.465.10">
    <property type="match status" value="1"/>
</dbReference>
<reference evidence="6" key="1">
    <citation type="submission" date="2019-04" db="EMBL/GenBank/DDBJ databases">
        <authorList>
            <person name="Melise S."/>
            <person name="Noan J."/>
            <person name="Okalmin O."/>
        </authorList>
    </citation>
    <scope>NUCLEOTIDE SEQUENCE</scope>
    <source>
        <strain evidence="6">FN9</strain>
    </source>
</reference>
<feature type="domain" description="FAD-binding PCMH-type" evidence="5">
    <location>
        <begin position="39"/>
        <end position="205"/>
    </location>
</feature>
<comment type="similarity">
    <text evidence="1">Belongs to the oxygen-dependent FAD-linked oxidoreductase family.</text>
</comment>
<sequence>MIATTLFSKLKAHLANTQAKTYAPDAPDYKKIEQCFIETPVQTLGVVRLQNGDDVASVVRFCVERNVEFSIRGGGHDCASRTLVDGALVIDMRDIKHVVVSQDKKTARVGGGILSGDLARALGNDGLGTPTATVASVGYTGWATLGGYGLLTSHYGLGVDQIIGAKIVNARGELQDANEELLVGIRGGGGSLGVIVELTIKVYPIDKILSSTIIYDSTDLTAALTSYTQHYEKLLESGQLPVYLQLQPMIAQMPGQPVILMIIATWHGEDKDEGRSWIKNIAGAADCVMEDTKEITIAEMLDNNEKLVTWPSYGRVFTLNAKRMTDNALKIVGKHCVNAPGGSLIFSYHTLLSAEEPEQKSVFGTRARHHMFEIYSILADENIAEERVQWAAQVKSDLHAEDVDNILEGSYISLGSHEDVDVKKVYGKHYDTLAALKRNILDKFQVPGALESPSLSGHISPIIRNAIFLTAAIGEKYLWADAIYITHEDRESTARQLTSMGAIYANAIVTVVAADGDSLTGLAGIRGISAARQLNQVIVPFQDQKLKRLDYWALQMENRLPYYERGWIYQEVRLSTRKIVFHGEQLHWMCRCSVWHEESAQRFQTEVVTYNEQLIDFSVRVLFSGFFTCAVFEMVVQSFNIKTLRYDEDAFPAISGLLSVLSRRFKGGFLYGIPEMMFERGLGWLPWTPYANLKRRTRSSRPIHPGYQEATMMARRRNELEETTPITQWYTSHSQTDPPEMWRRIRSTRYEDRDSYKDFNKPLLPGWTRHKAPETSTWNGGPHLYPDGCDEYVFTHELMPVSKLDPEKHGWYYPFPVTEVNESTLPDMPEQTEYLFCKTKKGQLWGTQKVGERKDALLYNSQKQKVGFLNLVNDDYLARFLETMTDEEGGLLVDLVASG</sequence>
<dbReference type="InterPro" id="IPR036318">
    <property type="entry name" value="FAD-bd_PCMH-like_sf"/>
</dbReference>
<dbReference type="Pfam" id="PF06985">
    <property type="entry name" value="HET"/>
    <property type="match status" value="1"/>
</dbReference>
<evidence type="ECO:0000256" key="2">
    <source>
        <dbReference type="ARBA" id="ARBA00022630"/>
    </source>
</evidence>
<dbReference type="Gene3D" id="3.30.43.10">
    <property type="entry name" value="Uridine Diphospho-n-acetylenolpyruvylglucosamine Reductase, domain 2"/>
    <property type="match status" value="1"/>
</dbReference>
<dbReference type="AlphaFoldDB" id="A0A4E9EHA4"/>
<keyword evidence="4" id="KW-0560">Oxidoreductase</keyword>
<dbReference type="Pfam" id="PF01565">
    <property type="entry name" value="FAD_binding_4"/>
    <property type="match status" value="1"/>
</dbReference>
<dbReference type="PANTHER" id="PTHR42973">
    <property type="entry name" value="BINDING OXIDOREDUCTASE, PUTATIVE (AFU_ORTHOLOGUE AFUA_1G17690)-RELATED"/>
    <property type="match status" value="1"/>
</dbReference>
<keyword evidence="3" id="KW-0274">FAD</keyword>
<dbReference type="Gene3D" id="3.40.462.20">
    <property type="match status" value="1"/>
</dbReference>
<gene>
    <name evidence="6" type="ORF">FUG_LOCUS469513</name>
</gene>
<accession>A0A4E9EHA4</accession>
<dbReference type="GO" id="GO:0071949">
    <property type="term" value="F:FAD binding"/>
    <property type="evidence" value="ECO:0007669"/>
    <property type="project" value="InterPro"/>
</dbReference>
<dbReference type="InterPro" id="IPR006094">
    <property type="entry name" value="Oxid_FAD_bind_N"/>
</dbReference>
<keyword evidence="2" id="KW-0285">Flavoprotein</keyword>
<dbReference type="InterPro" id="IPR016169">
    <property type="entry name" value="FAD-bd_PCMH_sub2"/>
</dbReference>
<evidence type="ECO:0000313" key="6">
    <source>
        <dbReference type="EMBL" id="VIO62138.1"/>
    </source>
</evidence>
<name>A0A4E9EHA4_GIBZA</name>
<dbReference type="SUPFAM" id="SSF56176">
    <property type="entry name" value="FAD-binding/transporter-associated domain-like"/>
    <property type="match status" value="1"/>
</dbReference>
<proteinExistence type="inferred from homology"/>
<dbReference type="InterPro" id="IPR050416">
    <property type="entry name" value="FAD-linked_Oxidoreductase"/>
</dbReference>
<dbReference type="InterPro" id="IPR010730">
    <property type="entry name" value="HET"/>
</dbReference>
<dbReference type="GO" id="GO:0016491">
    <property type="term" value="F:oxidoreductase activity"/>
    <property type="evidence" value="ECO:0007669"/>
    <property type="project" value="UniProtKB-KW"/>
</dbReference>
<dbReference type="PANTHER" id="PTHR42973:SF7">
    <property type="entry name" value="FAD-BINDING PCMH-TYPE DOMAIN-CONTAINING PROTEIN"/>
    <property type="match status" value="1"/>
</dbReference>
<dbReference type="InterPro" id="IPR016167">
    <property type="entry name" value="FAD-bd_PCMH_sub1"/>
</dbReference>
<evidence type="ECO:0000259" key="5">
    <source>
        <dbReference type="PROSITE" id="PS51387"/>
    </source>
</evidence>
<evidence type="ECO:0000256" key="1">
    <source>
        <dbReference type="ARBA" id="ARBA00005466"/>
    </source>
</evidence>
<protein>
    <recommendedName>
        <fullName evidence="5">FAD-binding PCMH-type domain-containing protein</fullName>
    </recommendedName>
</protein>